<dbReference type="Pfam" id="PF07872">
    <property type="entry name" value="DUF1659"/>
    <property type="match status" value="1"/>
</dbReference>
<accession>A0A3N5BJA9</accession>
<dbReference type="Proteomes" id="UP000277108">
    <property type="component" value="Unassembled WGS sequence"/>
</dbReference>
<sequence length="69" mass="7647">MAILTDVIVQMVYQAGVDDKGLDVYKSQSYSMANIESTDQQLLDFTAAYDALTTRDFVEVTKTTKSTIS</sequence>
<protein>
    <submittedName>
        <fullName evidence="2">Uncharacterized protein DUF1659</fullName>
    </submittedName>
</protein>
<evidence type="ECO:0000313" key="2">
    <source>
        <dbReference type="EMBL" id="RPF57934.1"/>
    </source>
</evidence>
<comment type="caution">
    <text evidence="2">The sequence shown here is derived from an EMBL/GenBank/DDBJ whole genome shotgun (WGS) entry which is preliminary data.</text>
</comment>
<evidence type="ECO:0000259" key="1">
    <source>
        <dbReference type="Pfam" id="PF07872"/>
    </source>
</evidence>
<dbReference type="STRING" id="1849491.BVH56_04585"/>
<keyword evidence="3" id="KW-1185">Reference proteome</keyword>
<gene>
    <name evidence="2" type="ORF">EDD62_0570</name>
</gene>
<dbReference type="EMBL" id="RKRK01000002">
    <property type="protein sequence ID" value="RPF57934.1"/>
    <property type="molecule type" value="Genomic_DNA"/>
</dbReference>
<dbReference type="InterPro" id="IPR012454">
    <property type="entry name" value="DUF1659"/>
</dbReference>
<evidence type="ECO:0000313" key="3">
    <source>
        <dbReference type="Proteomes" id="UP000277108"/>
    </source>
</evidence>
<reference evidence="2 3" key="1">
    <citation type="submission" date="2018-11" db="EMBL/GenBank/DDBJ databases">
        <title>Genomic Encyclopedia of Type Strains, Phase IV (KMG-IV): sequencing the most valuable type-strain genomes for metagenomic binning, comparative biology and taxonomic classification.</title>
        <authorList>
            <person name="Goeker M."/>
        </authorList>
    </citation>
    <scope>NUCLEOTIDE SEQUENCE [LARGE SCALE GENOMIC DNA]</scope>
    <source>
        <strain evidence="2 3">DSM 29158</strain>
    </source>
</reference>
<dbReference type="RefSeq" id="WP_077140319.1">
    <property type="nucleotide sequence ID" value="NZ_CBCSGK010000009.1"/>
</dbReference>
<dbReference type="AlphaFoldDB" id="A0A1Q1G1K8"/>
<name>A0A1Q1G1K8_9BACL</name>
<organism evidence="2 3">
    <name type="scientific">Abyssicoccus albus</name>
    <dbReference type="NCBI Taxonomy" id="1817405"/>
    <lineage>
        <taxon>Bacteria</taxon>
        <taxon>Bacillati</taxon>
        <taxon>Bacillota</taxon>
        <taxon>Bacilli</taxon>
        <taxon>Bacillales</taxon>
        <taxon>Abyssicoccaceae</taxon>
    </lineage>
</organism>
<accession>A0A1Q1G1K8</accession>
<feature type="domain" description="DUF1659" evidence="1">
    <location>
        <begin position="3"/>
        <end position="68"/>
    </location>
</feature>
<proteinExistence type="predicted"/>
<dbReference type="OrthoDB" id="48766at2"/>